<feature type="transmembrane region" description="Helical" evidence="6">
    <location>
        <begin position="228"/>
        <end position="249"/>
    </location>
</feature>
<comment type="similarity">
    <text evidence="2">Belongs to the EamA transporter family.</text>
</comment>
<feature type="transmembrane region" description="Helical" evidence="6">
    <location>
        <begin position="199"/>
        <end position="222"/>
    </location>
</feature>
<proteinExistence type="inferred from homology"/>
<evidence type="ECO:0000313" key="9">
    <source>
        <dbReference type="Proteomes" id="UP000644115"/>
    </source>
</evidence>
<sequence length="312" mass="33395">MNTTDHINTSNSNPWKLLAPCCVLAAGCLWGIIGLFSNTLRDMGLDPVQITELRSLIAAAGLLIIILCKDCSLFRIHLRDLWMFLGTGIASIAFFNICYFLCITLSTLSIACTLLYTGPCFVMILSCIIFREKFTPKKAVALVLAVGGCTFITGLVSGGAGGVSISWQAILSGLGSGLGYGLYSIFGRIAVKKYSELTVTFYTFVIASLSLLPFCHIGKIAAVASASGFAVLHSLLLGLVSTLAPFLLYTTGLSHMETGKAAVLTFSEPVMATIISITVFGEVFTRNHAIGMIAIVTSIVLLNINFTRRQNH</sequence>
<keyword evidence="9" id="KW-1185">Reference proteome</keyword>
<feature type="transmembrane region" description="Helical" evidence="6">
    <location>
        <begin position="108"/>
        <end position="130"/>
    </location>
</feature>
<dbReference type="InterPro" id="IPR000620">
    <property type="entry name" value="EamA_dom"/>
</dbReference>
<name>A0A923SMG6_9FIRM</name>
<feature type="transmembrane region" description="Helical" evidence="6">
    <location>
        <begin position="17"/>
        <end position="36"/>
    </location>
</feature>
<feature type="transmembrane region" description="Helical" evidence="6">
    <location>
        <begin position="165"/>
        <end position="187"/>
    </location>
</feature>
<dbReference type="AlphaFoldDB" id="A0A923SMG6"/>
<dbReference type="PANTHER" id="PTHR32322">
    <property type="entry name" value="INNER MEMBRANE TRANSPORTER"/>
    <property type="match status" value="1"/>
</dbReference>
<reference evidence="8" key="1">
    <citation type="submission" date="2020-08" db="EMBL/GenBank/DDBJ databases">
        <authorList>
            <person name="Liu C."/>
            <person name="Sun Q."/>
        </authorList>
    </citation>
    <scope>NUCLEOTIDE SEQUENCE</scope>
    <source>
        <strain evidence="8">BX16</strain>
    </source>
</reference>
<comment type="subcellular location">
    <subcellularLocation>
        <location evidence="1">Membrane</location>
        <topology evidence="1">Multi-pass membrane protein</topology>
    </subcellularLocation>
</comment>
<dbReference type="PANTHER" id="PTHR32322:SF2">
    <property type="entry name" value="EAMA DOMAIN-CONTAINING PROTEIN"/>
    <property type="match status" value="1"/>
</dbReference>
<evidence type="ECO:0000256" key="5">
    <source>
        <dbReference type="ARBA" id="ARBA00023136"/>
    </source>
</evidence>
<feature type="domain" description="EamA" evidence="7">
    <location>
        <begin position="169"/>
        <end position="303"/>
    </location>
</feature>
<feature type="transmembrane region" description="Helical" evidence="6">
    <location>
        <begin position="81"/>
        <end position="102"/>
    </location>
</feature>
<feature type="transmembrane region" description="Helical" evidence="6">
    <location>
        <begin position="139"/>
        <end position="159"/>
    </location>
</feature>
<feature type="transmembrane region" description="Helical" evidence="6">
    <location>
        <begin position="287"/>
        <end position="306"/>
    </location>
</feature>
<evidence type="ECO:0000256" key="1">
    <source>
        <dbReference type="ARBA" id="ARBA00004141"/>
    </source>
</evidence>
<dbReference type="SUPFAM" id="SSF103481">
    <property type="entry name" value="Multidrug resistance efflux transporter EmrE"/>
    <property type="match status" value="2"/>
</dbReference>
<keyword evidence="3 6" id="KW-0812">Transmembrane</keyword>
<dbReference type="EMBL" id="JACRWC010000048">
    <property type="protein sequence ID" value="MBC5999081.1"/>
    <property type="molecule type" value="Genomic_DNA"/>
</dbReference>
<evidence type="ECO:0000256" key="2">
    <source>
        <dbReference type="ARBA" id="ARBA00007362"/>
    </source>
</evidence>
<keyword evidence="5 6" id="KW-0472">Membrane</keyword>
<gene>
    <name evidence="8" type="ORF">H8876_03585</name>
</gene>
<keyword evidence="4 6" id="KW-1133">Transmembrane helix</keyword>
<dbReference type="GO" id="GO:0016020">
    <property type="term" value="C:membrane"/>
    <property type="evidence" value="ECO:0007669"/>
    <property type="project" value="UniProtKB-SubCell"/>
</dbReference>
<evidence type="ECO:0000256" key="3">
    <source>
        <dbReference type="ARBA" id="ARBA00022692"/>
    </source>
</evidence>
<dbReference type="Gene3D" id="1.10.3730.20">
    <property type="match status" value="1"/>
</dbReference>
<evidence type="ECO:0000313" key="8">
    <source>
        <dbReference type="EMBL" id="MBC5999081.1"/>
    </source>
</evidence>
<organism evidence="8 9">
    <name type="scientific">Lentihominibacter faecis</name>
    <dbReference type="NCBI Taxonomy" id="2764712"/>
    <lineage>
        <taxon>Bacteria</taxon>
        <taxon>Bacillati</taxon>
        <taxon>Bacillota</taxon>
        <taxon>Clostridia</taxon>
        <taxon>Peptostreptococcales</taxon>
        <taxon>Anaerovoracaceae</taxon>
        <taxon>Lentihominibacter</taxon>
    </lineage>
</organism>
<feature type="domain" description="EamA" evidence="7">
    <location>
        <begin position="21"/>
        <end position="153"/>
    </location>
</feature>
<evidence type="ECO:0000256" key="6">
    <source>
        <dbReference type="SAM" id="Phobius"/>
    </source>
</evidence>
<evidence type="ECO:0000256" key="4">
    <source>
        <dbReference type="ARBA" id="ARBA00022989"/>
    </source>
</evidence>
<dbReference type="Pfam" id="PF00892">
    <property type="entry name" value="EamA"/>
    <property type="match status" value="2"/>
</dbReference>
<dbReference type="InterPro" id="IPR037185">
    <property type="entry name" value="EmrE-like"/>
</dbReference>
<dbReference type="Proteomes" id="UP000644115">
    <property type="component" value="Unassembled WGS sequence"/>
</dbReference>
<evidence type="ECO:0000259" key="7">
    <source>
        <dbReference type="Pfam" id="PF00892"/>
    </source>
</evidence>
<protein>
    <submittedName>
        <fullName evidence="8">EamA family transporter</fullName>
    </submittedName>
</protein>
<accession>A0A923SMG6</accession>
<comment type="caution">
    <text evidence="8">The sequence shown here is derived from an EMBL/GenBank/DDBJ whole genome shotgun (WGS) entry which is preliminary data.</text>
</comment>
<feature type="transmembrane region" description="Helical" evidence="6">
    <location>
        <begin position="56"/>
        <end position="74"/>
    </location>
</feature>
<dbReference type="InterPro" id="IPR050638">
    <property type="entry name" value="AA-Vitamin_Transporters"/>
</dbReference>
<feature type="transmembrane region" description="Helical" evidence="6">
    <location>
        <begin position="261"/>
        <end position="281"/>
    </location>
</feature>